<comment type="similarity">
    <text evidence="2">Belongs to the FlgN family.</text>
</comment>
<dbReference type="SUPFAM" id="SSF140566">
    <property type="entry name" value="FlgN-like"/>
    <property type="match status" value="1"/>
</dbReference>
<evidence type="ECO:0000256" key="4">
    <source>
        <dbReference type="SAM" id="Coils"/>
    </source>
</evidence>
<dbReference type="InterPro" id="IPR036679">
    <property type="entry name" value="FlgN-like_sf"/>
</dbReference>
<comment type="caution">
    <text evidence="6">The sequence shown here is derived from an EMBL/GenBank/DDBJ whole genome shotgun (WGS) entry which is preliminary data.</text>
</comment>
<reference evidence="6 7" key="1">
    <citation type="submission" date="2016-08" db="EMBL/GenBank/DDBJ databases">
        <title>Draft genome sequence of Candidatus Piscirickettsia litoralis, from seawater.</title>
        <authorList>
            <person name="Wan X."/>
            <person name="Lee A.J."/>
            <person name="Hou S."/>
            <person name="Donachie S.P."/>
        </authorList>
    </citation>
    <scope>NUCLEOTIDE SEQUENCE [LARGE SCALE GENOMIC DNA]</scope>
    <source>
        <strain evidence="6 7">Y2</strain>
    </source>
</reference>
<feature type="compositionally biased region" description="Polar residues" evidence="5">
    <location>
        <begin position="146"/>
        <end position="156"/>
    </location>
</feature>
<organism evidence="6 7">
    <name type="scientific">Piscirickettsia litoralis</name>
    <dbReference type="NCBI Taxonomy" id="1891921"/>
    <lineage>
        <taxon>Bacteria</taxon>
        <taxon>Pseudomonadati</taxon>
        <taxon>Pseudomonadota</taxon>
        <taxon>Gammaproteobacteria</taxon>
        <taxon>Thiotrichales</taxon>
        <taxon>Piscirickettsiaceae</taxon>
        <taxon>Piscirickettsia</taxon>
    </lineage>
</organism>
<evidence type="ECO:0008006" key="8">
    <source>
        <dbReference type="Google" id="ProtNLM"/>
    </source>
</evidence>
<dbReference type="Proteomes" id="UP000094329">
    <property type="component" value="Unassembled WGS sequence"/>
</dbReference>
<keyword evidence="7" id="KW-1185">Reference proteome</keyword>
<keyword evidence="3" id="KW-1005">Bacterial flagellum biogenesis</keyword>
<evidence type="ECO:0000256" key="3">
    <source>
        <dbReference type="ARBA" id="ARBA00022795"/>
    </source>
</evidence>
<dbReference type="EMBL" id="MDTU01000001">
    <property type="protein sequence ID" value="ODN42009.1"/>
    <property type="molecule type" value="Genomic_DNA"/>
</dbReference>
<dbReference type="InterPro" id="IPR007809">
    <property type="entry name" value="FlgN-like"/>
</dbReference>
<protein>
    <recommendedName>
        <fullName evidence="8">Flagellar biosynthesis protein FlgN</fullName>
    </recommendedName>
</protein>
<evidence type="ECO:0000256" key="5">
    <source>
        <dbReference type="SAM" id="MobiDB-lite"/>
    </source>
</evidence>
<dbReference type="RefSeq" id="WP_069311809.1">
    <property type="nucleotide sequence ID" value="NZ_MDTU01000001.1"/>
</dbReference>
<keyword evidence="4" id="KW-0175">Coiled coil</keyword>
<gene>
    <name evidence="6" type="ORF">BGC07_02345</name>
</gene>
<evidence type="ECO:0000256" key="1">
    <source>
        <dbReference type="ARBA" id="ARBA00002397"/>
    </source>
</evidence>
<evidence type="ECO:0000313" key="7">
    <source>
        <dbReference type="Proteomes" id="UP000094329"/>
    </source>
</evidence>
<accession>A0ABX3A062</accession>
<feature type="coiled-coil region" evidence="4">
    <location>
        <begin position="5"/>
        <end position="35"/>
    </location>
</feature>
<dbReference type="Gene3D" id="1.20.58.300">
    <property type="entry name" value="FlgN-like"/>
    <property type="match status" value="1"/>
</dbReference>
<evidence type="ECO:0000313" key="6">
    <source>
        <dbReference type="EMBL" id="ODN42009.1"/>
    </source>
</evidence>
<sequence length="156" mass="17469">MRSICALLDKKLILLKQLLDLLEQETIALQNLTHTELQHLANSKESCLDQLNPLAIEHENLLKEKNYSCTHEGMLSYIHQEMAGKEQTQAKELWLDIQLALKKCKQINEANGLVIQVNQAQLSSLLNVVKGCEENTYGPQGEKESTASIKGSRSTA</sequence>
<comment type="function">
    <text evidence="1">Required for the efficient initiation of filament assembly.</text>
</comment>
<name>A0ABX3A062_9GAMM</name>
<dbReference type="Pfam" id="PF05130">
    <property type="entry name" value="FlgN"/>
    <property type="match status" value="1"/>
</dbReference>
<evidence type="ECO:0000256" key="2">
    <source>
        <dbReference type="ARBA" id="ARBA00007703"/>
    </source>
</evidence>
<proteinExistence type="inferred from homology"/>
<feature type="region of interest" description="Disordered" evidence="5">
    <location>
        <begin position="137"/>
        <end position="156"/>
    </location>
</feature>